<dbReference type="Proteomes" id="UP000030011">
    <property type="component" value="Unassembled WGS sequence"/>
</dbReference>
<proteinExistence type="inferred from homology"/>
<feature type="transmembrane region" description="Helical" evidence="3">
    <location>
        <begin position="108"/>
        <end position="126"/>
    </location>
</feature>
<gene>
    <name evidence="5" type="ORF">N803_02320</name>
</gene>
<dbReference type="PANTHER" id="PTHR30576">
    <property type="entry name" value="COLANIC BIOSYNTHESIS UDP-GLUCOSE LIPID CARRIER TRANSFERASE"/>
    <property type="match status" value="1"/>
</dbReference>
<feature type="compositionally biased region" description="Basic and acidic residues" evidence="2">
    <location>
        <begin position="445"/>
        <end position="465"/>
    </location>
</feature>
<feature type="transmembrane region" description="Helical" evidence="3">
    <location>
        <begin position="5"/>
        <end position="27"/>
    </location>
</feature>
<keyword evidence="3" id="KW-1133">Transmembrane helix</keyword>
<feature type="transmembrane region" description="Helical" evidence="3">
    <location>
        <begin position="47"/>
        <end position="69"/>
    </location>
</feature>
<comment type="similarity">
    <text evidence="1">Belongs to the bacterial sugar transferase family.</text>
</comment>
<keyword evidence="5" id="KW-0808">Transferase</keyword>
<feature type="transmembrane region" description="Helical" evidence="3">
    <location>
        <begin position="244"/>
        <end position="268"/>
    </location>
</feature>
<evidence type="ECO:0000256" key="1">
    <source>
        <dbReference type="ARBA" id="ARBA00006464"/>
    </source>
</evidence>
<reference evidence="5 6" key="1">
    <citation type="submission" date="2013-08" db="EMBL/GenBank/DDBJ databases">
        <title>The genome sequence of Knoellia subterranea.</title>
        <authorList>
            <person name="Zhu W."/>
            <person name="Wang G."/>
        </authorList>
    </citation>
    <scope>NUCLEOTIDE SEQUENCE [LARGE SCALE GENOMIC DNA]</scope>
    <source>
        <strain evidence="5 6">KCTC 19937</strain>
    </source>
</reference>
<evidence type="ECO:0000259" key="4">
    <source>
        <dbReference type="Pfam" id="PF02397"/>
    </source>
</evidence>
<evidence type="ECO:0000256" key="2">
    <source>
        <dbReference type="SAM" id="MobiDB-lite"/>
    </source>
</evidence>
<keyword evidence="6" id="KW-1185">Reference proteome</keyword>
<dbReference type="Pfam" id="PF02397">
    <property type="entry name" value="Bac_transf"/>
    <property type="match status" value="1"/>
</dbReference>
<dbReference type="InterPro" id="IPR003362">
    <property type="entry name" value="Bact_transf"/>
</dbReference>
<name>A0A0A0JTB8_9MICO</name>
<feature type="domain" description="Bacterial sugar transferase" evidence="4">
    <location>
        <begin position="242"/>
        <end position="424"/>
    </location>
</feature>
<evidence type="ECO:0000313" key="6">
    <source>
        <dbReference type="Proteomes" id="UP000030011"/>
    </source>
</evidence>
<keyword evidence="3" id="KW-0812">Transmembrane</keyword>
<sequence length="465" mass="51816">MRQRLLVGMACADAALLFIAFVIGTYVQFGGHPFGDEVFIDTQARGLLQILLICLGGSLVGSALVAAVMPHGPPRPTYSRGSLGALFAFFVITAVIVLVRPYYSRPQLFTTLVVWIVLVLLLRAALRLRPWTERLVIVTNSDAIVRALDETPHITVVGVIDPNATGPLSAPPLDTVLTVDLSAPWSREVTRYVSATSVAGREVRPLNEVYEQHTGRVPLGHLSEGWEIETSLLRKLPFLPFKHAVDLLLVILTLPLWLPLIALVAVVVRVADGSPVIFRQVRVGRRGELVELFKFRTMRADAEEQGARQATGDDPRITPIGHFLRSVRLDELPQFFNILRGELSLIGPRPEQVSFVEKYREAIPFYDQRHLVRPGITGWAQVRHGYAASEEETIEKLSYDFYYLKHMSPLLDLEVLARSVWTVVSASGTKPKAQPSAEEAAELEVEAREQRVDDELHPRRERPTG</sequence>
<protein>
    <submittedName>
        <fullName evidence="5">Glycosyl transferase</fullName>
    </submittedName>
</protein>
<feature type="region of interest" description="Disordered" evidence="2">
    <location>
        <begin position="427"/>
        <end position="465"/>
    </location>
</feature>
<keyword evidence="3" id="KW-0472">Membrane</keyword>
<dbReference type="PANTHER" id="PTHR30576:SF0">
    <property type="entry name" value="UNDECAPRENYL-PHOSPHATE N-ACETYLGALACTOSAMINYL 1-PHOSPHATE TRANSFERASE-RELATED"/>
    <property type="match status" value="1"/>
</dbReference>
<dbReference type="EMBL" id="AVPK01000001">
    <property type="protein sequence ID" value="KGN39322.1"/>
    <property type="molecule type" value="Genomic_DNA"/>
</dbReference>
<feature type="transmembrane region" description="Helical" evidence="3">
    <location>
        <begin position="81"/>
        <end position="102"/>
    </location>
</feature>
<dbReference type="eggNOG" id="COG2148">
    <property type="taxonomic scope" value="Bacteria"/>
</dbReference>
<dbReference type="STRING" id="1385521.N803_02320"/>
<dbReference type="GO" id="GO:0016780">
    <property type="term" value="F:phosphotransferase activity, for other substituted phosphate groups"/>
    <property type="evidence" value="ECO:0007669"/>
    <property type="project" value="TreeGrafter"/>
</dbReference>
<evidence type="ECO:0000256" key="3">
    <source>
        <dbReference type="SAM" id="Phobius"/>
    </source>
</evidence>
<evidence type="ECO:0000313" key="5">
    <source>
        <dbReference type="EMBL" id="KGN39322.1"/>
    </source>
</evidence>
<comment type="caution">
    <text evidence="5">The sequence shown here is derived from an EMBL/GenBank/DDBJ whole genome shotgun (WGS) entry which is preliminary data.</text>
</comment>
<dbReference type="RefSeq" id="WP_052111622.1">
    <property type="nucleotide sequence ID" value="NZ_AVPK01000001.1"/>
</dbReference>
<organism evidence="5 6">
    <name type="scientific">Knoellia subterranea KCTC 19937</name>
    <dbReference type="NCBI Taxonomy" id="1385521"/>
    <lineage>
        <taxon>Bacteria</taxon>
        <taxon>Bacillati</taxon>
        <taxon>Actinomycetota</taxon>
        <taxon>Actinomycetes</taxon>
        <taxon>Micrococcales</taxon>
        <taxon>Intrasporangiaceae</taxon>
        <taxon>Knoellia</taxon>
    </lineage>
</organism>
<accession>A0A0A0JTB8</accession>
<dbReference type="AlphaFoldDB" id="A0A0A0JTB8"/>